<protein>
    <recommendedName>
        <fullName evidence="2">Alkyl transferase</fullName>
        <ecNumber evidence="2">2.5.1.-</ecNumber>
    </recommendedName>
</protein>
<dbReference type="InterPro" id="IPR036424">
    <property type="entry name" value="UPP_synth-like_sf"/>
</dbReference>
<evidence type="ECO:0000313" key="4">
    <source>
        <dbReference type="Proteomes" id="UP000030748"/>
    </source>
</evidence>
<dbReference type="GO" id="GO:0016094">
    <property type="term" value="P:polyprenol biosynthetic process"/>
    <property type="evidence" value="ECO:0000318"/>
    <property type="project" value="GO_Central"/>
</dbReference>
<dbReference type="GO" id="GO:0000287">
    <property type="term" value="F:magnesium ion binding"/>
    <property type="evidence" value="ECO:0007669"/>
    <property type="project" value="UniProtKB-ARBA"/>
</dbReference>
<dbReference type="GO" id="GO:0004659">
    <property type="term" value="F:prenyltransferase activity"/>
    <property type="evidence" value="ECO:0007669"/>
    <property type="project" value="UniProtKB-ARBA"/>
</dbReference>
<dbReference type="SUPFAM" id="SSF64005">
    <property type="entry name" value="Undecaprenyl diphosphate synthase"/>
    <property type="match status" value="1"/>
</dbReference>
<dbReference type="InterPro" id="IPR018520">
    <property type="entry name" value="UPP_synth-like_CS"/>
</dbReference>
<dbReference type="STRING" id="4155.A0A022R5B2"/>
<dbReference type="FunFam" id="3.40.1180.10:FF:000001">
    <property type="entry name" value="(2E,6E)-farnesyl-diphosphate-specific ditrans,polycis-undecaprenyl-diphosphate synthase"/>
    <property type="match status" value="1"/>
</dbReference>
<reference evidence="3 4" key="1">
    <citation type="journal article" date="2013" name="Proc. Natl. Acad. Sci. U.S.A.">
        <title>Fine-scale variation in meiotic recombination in Mimulus inferred from population shotgun sequencing.</title>
        <authorList>
            <person name="Hellsten U."/>
            <person name="Wright K.M."/>
            <person name="Jenkins J."/>
            <person name="Shu S."/>
            <person name="Yuan Y."/>
            <person name="Wessler S.R."/>
            <person name="Schmutz J."/>
            <person name="Willis J.H."/>
            <person name="Rokhsar D.S."/>
        </authorList>
    </citation>
    <scope>NUCLEOTIDE SEQUENCE [LARGE SCALE GENOMIC DNA]</scope>
    <source>
        <strain evidence="4">cv. DUN x IM62</strain>
    </source>
</reference>
<dbReference type="AlphaFoldDB" id="A0A022R5B2"/>
<dbReference type="EC" id="2.5.1.-" evidence="2"/>
<dbReference type="PANTHER" id="PTHR10291">
    <property type="entry name" value="DEHYDRODOLICHYL DIPHOSPHATE SYNTHASE FAMILY MEMBER"/>
    <property type="match status" value="1"/>
</dbReference>
<accession>A0A022R5B2</accession>
<dbReference type="InterPro" id="IPR001441">
    <property type="entry name" value="UPP_synth-like"/>
</dbReference>
<dbReference type="eggNOG" id="KOG1602">
    <property type="taxonomic scope" value="Eukaryota"/>
</dbReference>
<dbReference type="PANTHER" id="PTHR10291:SF45">
    <property type="entry name" value="ALKYL TRANSFERASE"/>
    <property type="match status" value="1"/>
</dbReference>
<dbReference type="Gene3D" id="3.40.1180.10">
    <property type="entry name" value="Decaprenyl diphosphate synthase-like"/>
    <property type="match status" value="1"/>
</dbReference>
<evidence type="ECO:0000313" key="3">
    <source>
        <dbReference type="EMBL" id="EYU34818.1"/>
    </source>
</evidence>
<evidence type="ECO:0000256" key="2">
    <source>
        <dbReference type="RuleBase" id="RU363018"/>
    </source>
</evidence>
<dbReference type="CDD" id="cd00475">
    <property type="entry name" value="Cis_IPPS"/>
    <property type="match status" value="1"/>
</dbReference>
<dbReference type="EMBL" id="KI630674">
    <property type="protein sequence ID" value="EYU34818.1"/>
    <property type="molecule type" value="Genomic_DNA"/>
</dbReference>
<organism evidence="3 4">
    <name type="scientific">Erythranthe guttata</name>
    <name type="common">Yellow monkey flower</name>
    <name type="synonym">Mimulus guttatus</name>
    <dbReference type="NCBI Taxonomy" id="4155"/>
    <lineage>
        <taxon>Eukaryota</taxon>
        <taxon>Viridiplantae</taxon>
        <taxon>Streptophyta</taxon>
        <taxon>Embryophyta</taxon>
        <taxon>Tracheophyta</taxon>
        <taxon>Spermatophyta</taxon>
        <taxon>Magnoliopsida</taxon>
        <taxon>eudicotyledons</taxon>
        <taxon>Gunneridae</taxon>
        <taxon>Pentapetalae</taxon>
        <taxon>asterids</taxon>
        <taxon>lamiids</taxon>
        <taxon>Lamiales</taxon>
        <taxon>Phrymaceae</taxon>
        <taxon>Erythranthe</taxon>
    </lineage>
</organism>
<keyword evidence="1 2" id="KW-0808">Transferase</keyword>
<keyword evidence="4" id="KW-1185">Reference proteome</keyword>
<dbReference type="GO" id="GO:0009668">
    <property type="term" value="P:plastid membrane organization"/>
    <property type="evidence" value="ECO:0000318"/>
    <property type="project" value="GO_Central"/>
</dbReference>
<dbReference type="Pfam" id="PF01255">
    <property type="entry name" value="Prenyltransf"/>
    <property type="match status" value="1"/>
</dbReference>
<dbReference type="PROSITE" id="PS01066">
    <property type="entry name" value="UPP_SYNTHASE"/>
    <property type="match status" value="1"/>
</dbReference>
<gene>
    <name evidence="3" type="ORF">MIMGU_mgv1a011984mg</name>
</gene>
<dbReference type="GO" id="GO:0009570">
    <property type="term" value="C:chloroplast stroma"/>
    <property type="evidence" value="ECO:0000318"/>
    <property type="project" value="GO_Central"/>
</dbReference>
<evidence type="ECO:0000256" key="1">
    <source>
        <dbReference type="ARBA" id="ARBA00022679"/>
    </source>
</evidence>
<proteinExistence type="inferred from homology"/>
<dbReference type="HAMAP" id="MF_01139">
    <property type="entry name" value="ISPT"/>
    <property type="match status" value="1"/>
</dbReference>
<dbReference type="Proteomes" id="UP000030748">
    <property type="component" value="Unassembled WGS sequence"/>
</dbReference>
<comment type="similarity">
    <text evidence="2">Belongs to the UPP synthase family.</text>
</comment>
<sequence>MGSSIIKSSCGTGGAYEELPEGLEKELMPKHVAVIMDGNRRWAKSRGLPVQLGHIAGRRAMKQLTRNCKKFGVQVLTVFAFSTENWIRPKEEVNFLMNLFEEVIRSDMEELIQNDVRVSVVGNVGGLRPSLQSLISSSSERSKDNKGMDMVTALNYSGRHDITEATKQIARKVKDGVLGSVEDIDETLIEKHLQTNVIEESSYRNPDLLIRTSGELRLSNFMLWQSAYTELIFVDKLFPDFNEGDLVEALTLFQKRQRRYGGHKY</sequence>
<dbReference type="NCBIfam" id="TIGR00055">
    <property type="entry name" value="uppS"/>
    <property type="match status" value="1"/>
</dbReference>
<name>A0A022R5B2_ERYGU</name>
<dbReference type="GO" id="GO:0009409">
    <property type="term" value="P:response to cold"/>
    <property type="evidence" value="ECO:0000318"/>
    <property type="project" value="GO_Central"/>
</dbReference>